<feature type="transmembrane region" description="Helical" evidence="1">
    <location>
        <begin position="26"/>
        <end position="45"/>
    </location>
</feature>
<organism evidence="2 3">
    <name type="scientific">Funneliformis mosseae</name>
    <name type="common">Endomycorrhizal fungus</name>
    <name type="synonym">Glomus mosseae</name>
    <dbReference type="NCBI Taxonomy" id="27381"/>
    <lineage>
        <taxon>Eukaryota</taxon>
        <taxon>Fungi</taxon>
        <taxon>Fungi incertae sedis</taxon>
        <taxon>Mucoromycota</taxon>
        <taxon>Glomeromycotina</taxon>
        <taxon>Glomeromycetes</taxon>
        <taxon>Glomerales</taxon>
        <taxon>Glomeraceae</taxon>
        <taxon>Funneliformis</taxon>
    </lineage>
</organism>
<name>A0A9N9BEE7_FUNMO</name>
<dbReference type="Proteomes" id="UP000789375">
    <property type="component" value="Unassembled WGS sequence"/>
</dbReference>
<proteinExistence type="predicted"/>
<reference evidence="2" key="1">
    <citation type="submission" date="2021-06" db="EMBL/GenBank/DDBJ databases">
        <authorList>
            <person name="Kallberg Y."/>
            <person name="Tangrot J."/>
            <person name="Rosling A."/>
        </authorList>
    </citation>
    <scope>NUCLEOTIDE SEQUENCE</scope>
    <source>
        <strain evidence="2">87-6 pot B 2015</strain>
    </source>
</reference>
<evidence type="ECO:0000313" key="2">
    <source>
        <dbReference type="EMBL" id="CAG8562893.1"/>
    </source>
</evidence>
<keyword evidence="1" id="KW-1133">Transmembrane helix</keyword>
<comment type="caution">
    <text evidence="2">The sequence shown here is derived from an EMBL/GenBank/DDBJ whole genome shotgun (WGS) entry which is preliminary data.</text>
</comment>
<evidence type="ECO:0000256" key="1">
    <source>
        <dbReference type="SAM" id="Phobius"/>
    </source>
</evidence>
<keyword evidence="1" id="KW-0812">Transmembrane</keyword>
<dbReference type="EMBL" id="CAJVPP010001578">
    <property type="protein sequence ID" value="CAG8562893.1"/>
    <property type="molecule type" value="Genomic_DNA"/>
</dbReference>
<evidence type="ECO:0000313" key="3">
    <source>
        <dbReference type="Proteomes" id="UP000789375"/>
    </source>
</evidence>
<keyword evidence="3" id="KW-1185">Reference proteome</keyword>
<feature type="non-terminal residue" evidence="2">
    <location>
        <position position="1"/>
    </location>
</feature>
<gene>
    <name evidence="2" type="ORF">FMOSSE_LOCUS7049</name>
</gene>
<protein>
    <submittedName>
        <fullName evidence="2">14907_t:CDS:1</fullName>
    </submittedName>
</protein>
<dbReference type="AlphaFoldDB" id="A0A9N9BEE7"/>
<keyword evidence="1" id="KW-0472">Membrane</keyword>
<sequence length="46" mass="5198">YFTVSTRGLRFHRAAGNILVLRRDSYGLTAMHMFVVFVVVHFVAAA</sequence>
<accession>A0A9N9BEE7</accession>